<dbReference type="SUPFAM" id="SSF55729">
    <property type="entry name" value="Acyl-CoA N-acyltransferases (Nat)"/>
    <property type="match status" value="1"/>
</dbReference>
<reference evidence="2 3" key="1">
    <citation type="submission" date="2020-03" db="EMBL/GenBank/DDBJ databases">
        <title>Genomic Encyclopedia of Type Strains, Phase IV (KMG-IV): sequencing the most valuable type-strain genomes for metagenomic binning, comparative biology and taxonomic classification.</title>
        <authorList>
            <person name="Goeker M."/>
        </authorList>
    </citation>
    <scope>NUCLEOTIDE SEQUENCE [LARGE SCALE GENOMIC DNA]</scope>
    <source>
        <strain evidence="2 3">DSM 22753</strain>
    </source>
</reference>
<dbReference type="NCBIfam" id="NF040501">
    <property type="entry name" value="resist_ArsN2"/>
    <property type="match status" value="1"/>
</dbReference>
<dbReference type="GO" id="GO:0016746">
    <property type="term" value="F:acyltransferase activity"/>
    <property type="evidence" value="ECO:0007669"/>
    <property type="project" value="UniProtKB-KW"/>
</dbReference>
<organism evidence="2 3">
    <name type="scientific">Sphingomonas japonica</name>
    <dbReference type="NCBI Taxonomy" id="511662"/>
    <lineage>
        <taxon>Bacteria</taxon>
        <taxon>Pseudomonadati</taxon>
        <taxon>Pseudomonadota</taxon>
        <taxon>Alphaproteobacteria</taxon>
        <taxon>Sphingomonadales</taxon>
        <taxon>Sphingomonadaceae</taxon>
        <taxon>Sphingomonas</taxon>
    </lineage>
</organism>
<dbReference type="CDD" id="cd04301">
    <property type="entry name" value="NAT_SF"/>
    <property type="match status" value="1"/>
</dbReference>
<dbReference type="Proteomes" id="UP000788153">
    <property type="component" value="Unassembled WGS sequence"/>
</dbReference>
<dbReference type="InterPro" id="IPR016181">
    <property type="entry name" value="Acyl_CoA_acyltransferase"/>
</dbReference>
<evidence type="ECO:0000259" key="1">
    <source>
        <dbReference type="PROSITE" id="PS51186"/>
    </source>
</evidence>
<keyword evidence="2" id="KW-0012">Acyltransferase</keyword>
<dbReference type="RefSeq" id="WP_243846589.1">
    <property type="nucleotide sequence ID" value="NZ_BAAAEV010000001.1"/>
</dbReference>
<feature type="domain" description="N-acetyltransferase" evidence="1">
    <location>
        <begin position="1"/>
        <end position="146"/>
    </location>
</feature>
<evidence type="ECO:0000313" key="3">
    <source>
        <dbReference type="Proteomes" id="UP000788153"/>
    </source>
</evidence>
<dbReference type="InterPro" id="IPR000182">
    <property type="entry name" value="GNAT_dom"/>
</dbReference>
<evidence type="ECO:0000313" key="2">
    <source>
        <dbReference type="EMBL" id="NIJ22511.1"/>
    </source>
</evidence>
<comment type="caution">
    <text evidence="2">The sequence shown here is derived from an EMBL/GenBank/DDBJ whole genome shotgun (WGS) entry which is preliminary data.</text>
</comment>
<accession>A0ABX0TZQ7</accession>
<keyword evidence="3" id="KW-1185">Reference proteome</keyword>
<proteinExistence type="predicted"/>
<dbReference type="EC" id="2.3.1.1" evidence="2"/>
<dbReference type="Gene3D" id="3.40.630.30">
    <property type="match status" value="1"/>
</dbReference>
<dbReference type="Pfam" id="PF13508">
    <property type="entry name" value="Acetyltransf_7"/>
    <property type="match status" value="1"/>
</dbReference>
<dbReference type="EMBL" id="JAASQP010000001">
    <property type="protein sequence ID" value="NIJ22511.1"/>
    <property type="molecule type" value="Genomic_DNA"/>
</dbReference>
<protein>
    <submittedName>
        <fullName evidence="2">Amino-acid N-acetyltransferase</fullName>
        <ecNumber evidence="2">2.3.1.1</ecNumber>
    </submittedName>
</protein>
<sequence>MSKAIFAVLPLGMYDVLRPALTAAGLPADDLLEPGRSFFELSDDDGPIGFVGVEGTGADRLLRSLVVLPGRKRQGHGGLLVAHAEAVARGGGVERLHLLTTTVADFFRARGYQPAERASAPAAIAETAQFSSLCPGSAAYLLKDLT</sequence>
<gene>
    <name evidence="2" type="ORF">FHT01_000053</name>
</gene>
<dbReference type="PROSITE" id="PS51186">
    <property type="entry name" value="GNAT"/>
    <property type="match status" value="1"/>
</dbReference>
<name>A0ABX0TZQ7_9SPHN</name>
<keyword evidence="2" id="KW-0808">Transferase</keyword>